<evidence type="ECO:0000313" key="1">
    <source>
        <dbReference type="EMBL" id="KAJ1137781.1"/>
    </source>
</evidence>
<comment type="caution">
    <text evidence="1">The sequence shown here is derived from an EMBL/GenBank/DDBJ whole genome shotgun (WGS) entry which is preliminary data.</text>
</comment>
<name>A0AAV7QB54_PLEWA</name>
<evidence type="ECO:0000313" key="2">
    <source>
        <dbReference type="Proteomes" id="UP001066276"/>
    </source>
</evidence>
<protein>
    <submittedName>
        <fullName evidence="1">Uncharacterized protein</fullName>
    </submittedName>
</protein>
<keyword evidence="2" id="KW-1185">Reference proteome</keyword>
<sequence length="124" mass="13207">MSCLLPSTESRAVCACGEQCVAAEEVWGSGAAYACVCEVGISRSARRARRHHLSLDQAADGAQGSKAAAACEREADVGRLALPSGWHIVLIHTVMQRVVMVCITVMQLVYMAISSCNAHFMHSS</sequence>
<gene>
    <name evidence="1" type="ORF">NDU88_004177</name>
</gene>
<accession>A0AAV7QB54</accession>
<dbReference type="EMBL" id="JANPWB010000010">
    <property type="protein sequence ID" value="KAJ1137781.1"/>
    <property type="molecule type" value="Genomic_DNA"/>
</dbReference>
<proteinExistence type="predicted"/>
<reference evidence="1" key="1">
    <citation type="journal article" date="2022" name="bioRxiv">
        <title>Sequencing and chromosome-scale assembly of the giantPleurodeles waltlgenome.</title>
        <authorList>
            <person name="Brown T."/>
            <person name="Elewa A."/>
            <person name="Iarovenko S."/>
            <person name="Subramanian E."/>
            <person name="Araus A.J."/>
            <person name="Petzold A."/>
            <person name="Susuki M."/>
            <person name="Suzuki K.-i.T."/>
            <person name="Hayashi T."/>
            <person name="Toyoda A."/>
            <person name="Oliveira C."/>
            <person name="Osipova E."/>
            <person name="Leigh N.D."/>
            <person name="Simon A."/>
            <person name="Yun M.H."/>
        </authorList>
    </citation>
    <scope>NUCLEOTIDE SEQUENCE</scope>
    <source>
        <strain evidence="1">20211129_DDA</strain>
        <tissue evidence="1">Liver</tissue>
    </source>
</reference>
<dbReference type="Proteomes" id="UP001066276">
    <property type="component" value="Chromosome 6"/>
</dbReference>
<dbReference type="AlphaFoldDB" id="A0AAV7QB54"/>
<organism evidence="1 2">
    <name type="scientific">Pleurodeles waltl</name>
    <name type="common">Iberian ribbed newt</name>
    <dbReference type="NCBI Taxonomy" id="8319"/>
    <lineage>
        <taxon>Eukaryota</taxon>
        <taxon>Metazoa</taxon>
        <taxon>Chordata</taxon>
        <taxon>Craniata</taxon>
        <taxon>Vertebrata</taxon>
        <taxon>Euteleostomi</taxon>
        <taxon>Amphibia</taxon>
        <taxon>Batrachia</taxon>
        <taxon>Caudata</taxon>
        <taxon>Salamandroidea</taxon>
        <taxon>Salamandridae</taxon>
        <taxon>Pleurodelinae</taxon>
        <taxon>Pleurodeles</taxon>
    </lineage>
</organism>